<feature type="transmembrane region" description="Helical" evidence="2">
    <location>
        <begin position="676"/>
        <end position="703"/>
    </location>
</feature>
<dbReference type="PROSITE" id="PS50156">
    <property type="entry name" value="SSD"/>
    <property type="match status" value="1"/>
</dbReference>
<protein>
    <recommendedName>
        <fullName evidence="3">SSD domain-containing protein</fullName>
    </recommendedName>
</protein>
<feature type="transmembrane region" description="Helical" evidence="2">
    <location>
        <begin position="345"/>
        <end position="370"/>
    </location>
</feature>
<dbReference type="eggNOG" id="KOG1934">
    <property type="taxonomic scope" value="Eukaryota"/>
</dbReference>
<organism>
    <name type="scientific">Pediculus humanus subsp. corporis</name>
    <name type="common">Body louse</name>
    <dbReference type="NCBI Taxonomy" id="121224"/>
    <lineage>
        <taxon>Eukaryota</taxon>
        <taxon>Metazoa</taxon>
        <taxon>Ecdysozoa</taxon>
        <taxon>Arthropoda</taxon>
        <taxon>Hexapoda</taxon>
        <taxon>Insecta</taxon>
        <taxon>Pterygota</taxon>
        <taxon>Neoptera</taxon>
        <taxon>Paraneoptera</taxon>
        <taxon>Psocodea</taxon>
        <taxon>Troctomorpha</taxon>
        <taxon>Phthiraptera</taxon>
        <taxon>Anoplura</taxon>
        <taxon>Pediculidae</taxon>
        <taxon>Pediculus</taxon>
    </lineage>
</organism>
<reference evidence="4" key="1">
    <citation type="submission" date="2007-04" db="EMBL/GenBank/DDBJ databases">
        <title>Annotation of Pediculus humanus corporis strain USDA.</title>
        <authorList>
            <person name="Kirkness E."/>
            <person name="Hannick L."/>
            <person name="Hass B."/>
            <person name="Bruggner R."/>
            <person name="Lawson D."/>
            <person name="Bidwell S."/>
            <person name="Joardar V."/>
            <person name="Caler E."/>
            <person name="Walenz B."/>
            <person name="Inman J."/>
            <person name="Schobel S."/>
            <person name="Galinsky K."/>
            <person name="Amedeo P."/>
            <person name="Strausberg R."/>
        </authorList>
    </citation>
    <scope>NUCLEOTIDE SEQUENCE</scope>
    <source>
        <strain evidence="4">USDA</strain>
    </source>
</reference>
<feature type="transmembrane region" description="Helical" evidence="2">
    <location>
        <begin position="210"/>
        <end position="228"/>
    </location>
</feature>
<proteinExistence type="inferred from homology"/>
<dbReference type="EnsemblMetazoa" id="PHUM491850-RA">
    <property type="protein sequence ID" value="PHUM491850-PA"/>
    <property type="gene ID" value="PHUM491850"/>
</dbReference>
<feature type="domain" description="SSD" evidence="3">
    <location>
        <begin position="209"/>
        <end position="370"/>
    </location>
</feature>
<dbReference type="InterPro" id="IPR051697">
    <property type="entry name" value="Patched_domain-protein"/>
</dbReference>
<feature type="transmembrane region" description="Helical" evidence="2">
    <location>
        <begin position="759"/>
        <end position="782"/>
    </location>
</feature>
<dbReference type="InterPro" id="IPR053958">
    <property type="entry name" value="HMGCR/SNAP/NPC1-like_SSD"/>
</dbReference>
<keyword evidence="2" id="KW-0472">Membrane</keyword>
<feature type="transmembrane region" description="Helical" evidence="2">
    <location>
        <begin position="274"/>
        <end position="296"/>
    </location>
</feature>
<dbReference type="Pfam" id="PF12349">
    <property type="entry name" value="Sterol-sensing"/>
    <property type="match status" value="1"/>
</dbReference>
<feature type="transmembrane region" description="Helical" evidence="2">
    <location>
        <begin position="724"/>
        <end position="747"/>
    </location>
</feature>
<feature type="transmembrane region" description="Helical" evidence="2">
    <location>
        <begin position="637"/>
        <end position="670"/>
    </location>
</feature>
<comment type="similarity">
    <text evidence="1">Belongs to the patched family.</text>
</comment>
<dbReference type="Gene3D" id="1.20.1640.10">
    <property type="entry name" value="Multidrug efflux transporter AcrB transmembrane domain"/>
    <property type="match status" value="2"/>
</dbReference>
<evidence type="ECO:0000256" key="1">
    <source>
        <dbReference type="ARBA" id="ARBA00005585"/>
    </source>
</evidence>
<gene>
    <name evidence="5" type="primary">8235852</name>
    <name evidence="4" type="ORF">Phum_PHUM491850</name>
</gene>
<reference evidence="4" key="2">
    <citation type="submission" date="2007-04" db="EMBL/GenBank/DDBJ databases">
        <title>The genome of the human body louse.</title>
        <authorList>
            <consortium name="The Human Body Louse Genome Consortium"/>
            <person name="Kirkness E."/>
            <person name="Walenz B."/>
            <person name="Hass B."/>
            <person name="Bruggner R."/>
            <person name="Strausberg R."/>
        </authorList>
    </citation>
    <scope>NUCLEOTIDE SEQUENCE</scope>
    <source>
        <strain evidence="4">USDA</strain>
    </source>
</reference>
<dbReference type="AlphaFoldDB" id="E0VWX0"/>
<evidence type="ECO:0000313" key="5">
    <source>
        <dbReference type="EnsemblMetazoa" id="PHUM491850-PA"/>
    </source>
</evidence>
<feature type="transmembrane region" description="Helical" evidence="2">
    <location>
        <begin position="317"/>
        <end position="339"/>
    </location>
</feature>
<evidence type="ECO:0000259" key="3">
    <source>
        <dbReference type="PROSITE" id="PS50156"/>
    </source>
</evidence>
<dbReference type="SUPFAM" id="SSF82866">
    <property type="entry name" value="Multidrug efflux transporter AcrB transmembrane domain"/>
    <property type="match status" value="2"/>
</dbReference>
<dbReference type="EMBL" id="AAZO01005950">
    <property type="status" value="NOT_ANNOTATED_CDS"/>
    <property type="molecule type" value="Genomic_DNA"/>
</dbReference>
<dbReference type="STRING" id="121224.E0VWX0"/>
<keyword evidence="2" id="KW-0812">Transmembrane</keyword>
<dbReference type="PANTHER" id="PTHR10796:SF130">
    <property type="entry name" value="PATCHED DOMAIN-CONTAINING PROTEIN 3-LIKE PROTEIN"/>
    <property type="match status" value="1"/>
</dbReference>
<dbReference type="RefSeq" id="XP_002430614.1">
    <property type="nucleotide sequence ID" value="XM_002430569.1"/>
</dbReference>
<keyword evidence="6" id="KW-1185">Reference proteome</keyword>
<dbReference type="OrthoDB" id="6510177at2759"/>
<feature type="transmembrane region" description="Helical" evidence="2">
    <location>
        <begin position="240"/>
        <end position="268"/>
    </location>
</feature>
<name>E0VWX0_PEDHC</name>
<dbReference type="Proteomes" id="UP000009046">
    <property type="component" value="Unassembled WGS sequence"/>
</dbReference>
<keyword evidence="2" id="KW-1133">Transmembrane helix</keyword>
<dbReference type="GeneID" id="8235852"/>
<evidence type="ECO:0000256" key="2">
    <source>
        <dbReference type="SAM" id="Phobius"/>
    </source>
</evidence>
<dbReference type="OMA" id="WVTDEII"/>
<dbReference type="InterPro" id="IPR000731">
    <property type="entry name" value="SSD"/>
</dbReference>
<dbReference type="EMBL" id="DS235824">
    <property type="protein sequence ID" value="EEB17876.1"/>
    <property type="molecule type" value="Genomic_DNA"/>
</dbReference>
<evidence type="ECO:0000313" key="4">
    <source>
        <dbReference type="EMBL" id="EEB17876.1"/>
    </source>
</evidence>
<evidence type="ECO:0000313" key="6">
    <source>
        <dbReference type="Proteomes" id="UP000009046"/>
    </source>
</evidence>
<accession>E0VWX0</accession>
<dbReference type="VEuPathDB" id="VectorBase:PHUM491850"/>
<dbReference type="PANTHER" id="PTHR10796">
    <property type="entry name" value="PATCHED-RELATED"/>
    <property type="match status" value="1"/>
</dbReference>
<dbReference type="HOGENOM" id="CLU_002359_4_0_1"/>
<reference evidence="5" key="3">
    <citation type="submission" date="2021-02" db="UniProtKB">
        <authorList>
            <consortium name="EnsemblMetazoa"/>
        </authorList>
    </citation>
    <scope>IDENTIFICATION</scope>
    <source>
        <strain evidence="5">USDA</strain>
    </source>
</reference>
<sequence>MFTFIIPAVKSDFLGFSSLFGKRKKKRSFFFLPPIEEDSDSGGFQFDPSLILGYTRYCSIVNNLPKLCLEVNLGQLWNNDERIINNLDREDVVEALHTTKINPVYGHPTSFKELLGDVVYDDRGRIIGAGSLLNVWMTHVNYSAVDMDETGNAAGTADMVTGPSLAWEHGFLDVLLNESQKYHDDTDLRLYYEAGRSYGDISSASMFQDVGKLFVGSLLMFFFVQIALPTRFNWVELRFALGCVGLLCIGLSFILAVSLCSLFGIFYGPVHTSLPFLLLGIGVDDMFVIISCWKHLTVAERKLRHEEKIAVMLRHAGVSITVTSVTDLVAFLIGSLTILPSLHSFCLYTAAGILFMFIFQTTMFIAFLCIDEKRIDGKRNSIVWCLKHENFRPLEMATESYQAKIFEFIYKNFIFKLPIKILVILVTLSLAGIGIKGNLNLKQKFDPKWFLPENSYLLQFYSQRNHFYPDVGKDGAVYIGRVNYSEEMSKIHELSLKMKNESQIIKNIDTWTTSFIKYTKKGLHVDVLNEKISDEKFKEYLSKFLWSANGARYQKNFRFDKELICGEPTPNITISSIDFIFKKFSGSEEYIPAMNKLKKIVKDANITSGDGFSTVWSKVFASWVTDEVIDREMYRNLGMALCCIMICNGILIVDVQICWWIFICVLLTLVDVSGFVYYWGLYIDVASCIALVLAVGLCVDYAAHVGHIFLTFHGSREERALKTIKYIGTATANGAFSTLLAVALLGSSDAYVFQTFFKIFFLVTVFGLFHGIVFLPIVLSLIGPEPYNHHSNDDISKVVKSSPPLPLPPSTVTIRKDNGNESSDDYLLTLSISIQTRK</sequence>
<dbReference type="InParanoid" id="E0VWX0"/>
<dbReference type="CTD" id="8235852"/>
<dbReference type="GO" id="GO:0016020">
    <property type="term" value="C:membrane"/>
    <property type="evidence" value="ECO:0007669"/>
    <property type="project" value="TreeGrafter"/>
</dbReference>
<dbReference type="KEGG" id="phu:Phum_PHUM491850"/>